<evidence type="ECO:0000256" key="4">
    <source>
        <dbReference type="ARBA" id="ARBA00023239"/>
    </source>
</evidence>
<evidence type="ECO:0000256" key="1">
    <source>
        <dbReference type="ARBA" id="ARBA00004418"/>
    </source>
</evidence>
<dbReference type="Gene3D" id="2.70.98.70">
    <property type="match status" value="1"/>
</dbReference>
<protein>
    <submittedName>
        <fullName evidence="8">Alginate lyase</fullName>
    </submittedName>
</protein>
<keyword evidence="9" id="KW-1185">Reference proteome</keyword>
<keyword evidence="2 5" id="KW-0732">Signal</keyword>
<name>A0A371REG8_9PROT</name>
<dbReference type="Pfam" id="PF07940">
    <property type="entry name" value="Hepar_II_III_C"/>
    <property type="match status" value="1"/>
</dbReference>
<evidence type="ECO:0000313" key="9">
    <source>
        <dbReference type="Proteomes" id="UP000264589"/>
    </source>
</evidence>
<organism evidence="8 9">
    <name type="scientific">Parvularcula marina</name>
    <dbReference type="NCBI Taxonomy" id="2292771"/>
    <lineage>
        <taxon>Bacteria</taxon>
        <taxon>Pseudomonadati</taxon>
        <taxon>Pseudomonadota</taxon>
        <taxon>Alphaproteobacteria</taxon>
        <taxon>Parvularculales</taxon>
        <taxon>Parvularculaceae</taxon>
        <taxon>Parvularcula</taxon>
    </lineage>
</organism>
<evidence type="ECO:0000313" key="8">
    <source>
        <dbReference type="EMBL" id="RFB03845.1"/>
    </source>
</evidence>
<dbReference type="InterPro" id="IPR012480">
    <property type="entry name" value="Hepar_II_III_C"/>
</dbReference>
<feature type="chain" id="PRO_5016986595" evidence="5">
    <location>
        <begin position="21"/>
        <end position="721"/>
    </location>
</feature>
<dbReference type="GO" id="GO:0042597">
    <property type="term" value="C:periplasmic space"/>
    <property type="evidence" value="ECO:0007669"/>
    <property type="project" value="UniProtKB-SubCell"/>
</dbReference>
<feature type="domain" description="Heparinase II/III-like C-terminal" evidence="7">
    <location>
        <begin position="369"/>
        <end position="634"/>
    </location>
</feature>
<proteinExistence type="predicted"/>
<reference evidence="8 9" key="1">
    <citation type="submission" date="2018-08" db="EMBL/GenBank/DDBJ databases">
        <title>Parvularcula sp. SM1705, isolated from surface water of the South Sea China.</title>
        <authorList>
            <person name="Sun L."/>
        </authorList>
    </citation>
    <scope>NUCLEOTIDE SEQUENCE [LARGE SCALE GENOMIC DNA]</scope>
    <source>
        <strain evidence="8 9">SM1705</strain>
    </source>
</reference>
<feature type="domain" description="Alginate lyase" evidence="6">
    <location>
        <begin position="84"/>
        <end position="291"/>
    </location>
</feature>
<gene>
    <name evidence="8" type="ORF">DX908_00230</name>
</gene>
<evidence type="ECO:0000256" key="5">
    <source>
        <dbReference type="SAM" id="SignalP"/>
    </source>
</evidence>
<evidence type="ECO:0000259" key="7">
    <source>
        <dbReference type="Pfam" id="PF07940"/>
    </source>
</evidence>
<dbReference type="OrthoDB" id="9772435at2"/>
<dbReference type="Gene3D" id="1.50.10.100">
    <property type="entry name" value="Chondroitin AC/alginate lyase"/>
    <property type="match status" value="1"/>
</dbReference>
<accession>A0A371REG8</accession>
<evidence type="ECO:0000259" key="6">
    <source>
        <dbReference type="Pfam" id="PF05426"/>
    </source>
</evidence>
<comment type="caution">
    <text evidence="8">The sequence shown here is derived from an EMBL/GenBank/DDBJ whole genome shotgun (WGS) entry which is preliminary data.</text>
</comment>
<dbReference type="Proteomes" id="UP000264589">
    <property type="component" value="Unassembled WGS sequence"/>
</dbReference>
<dbReference type="SUPFAM" id="SSF48230">
    <property type="entry name" value="Chondroitin AC/alginate lyase"/>
    <property type="match status" value="1"/>
</dbReference>
<keyword evidence="3" id="KW-0574">Periplasm</keyword>
<dbReference type="PANTHER" id="PTHR39210:SF1">
    <property type="entry name" value="HEPARIN-SULFATE LYASE"/>
    <property type="match status" value="1"/>
</dbReference>
<dbReference type="Pfam" id="PF05426">
    <property type="entry name" value="Alginate_lyase"/>
    <property type="match status" value="1"/>
</dbReference>
<dbReference type="EMBL" id="QUQO01000001">
    <property type="protein sequence ID" value="RFB03845.1"/>
    <property type="molecule type" value="Genomic_DNA"/>
</dbReference>
<feature type="signal peptide" evidence="5">
    <location>
        <begin position="1"/>
        <end position="20"/>
    </location>
</feature>
<dbReference type="RefSeq" id="WP_116390473.1">
    <property type="nucleotide sequence ID" value="NZ_QUQO01000001.1"/>
</dbReference>
<dbReference type="InParanoid" id="A0A371REG8"/>
<dbReference type="AlphaFoldDB" id="A0A371REG8"/>
<sequence length="721" mass="80130">MIRTSLISLCLLSAASGAMAQPSLILTENGVDAIQATKEHPPLFAKAYRQAETRFARSIRDGLIVPVPTDPGGGYTHERHKENYKIIHDAGLLYQFTGEQKYLDHAEAYLLAYADMYTDLPLHPERKNQAPGKLFWQSLNEAVWLVYSIQGYDAIRDDLSPQSRERIETDLLRPMAEFLSTESPETFRKIHNHGTWAAAAVGMTGYALGDPELVERSLMGLDKDGTSGFLAQLDQLFSPDGYYTEGPYYQRYALMPFVLFGQAIENNEPDRKIFEYRDGILLKAITSTVQQSYGGKFFPINDAIREKGLDTIELVYGVAAAYSLTGDKGLLSIAEQQGVTVLTGDGLNVATSVANGDAEPFSYETMILSDGPDGNQGGLAILRMGKGDDAQTVVAKHTSQGMGHGHFDKLALILYDGGQEILTDYGAARFLNVPSKDGGRYLPENTSWAKQTVAHNTVVVNETTHFDGDWERAQESWPTIRFFETSDKVNIVSSTISDAYPDTDLTRTSLQISADDTRAPLLVDVFDVAAPKRSTIDLPFYFSGQLTDTDLPLQRYNARQTALGDKNGYQHLWTEAVADTPDGHSLFTWLNKDRFYTYHSLTSDAGEARIVRIGANDPNFNLRSQQGIMIRLKDSKTARFISVFEPHGTYDPAQEFTVESESQITSLQSTHKNRASLIRIEFSGGEALVIGLAEEPSDKKHTLTHDGRTYSWTGFYKIFRE</sequence>
<evidence type="ECO:0000256" key="2">
    <source>
        <dbReference type="ARBA" id="ARBA00022729"/>
    </source>
</evidence>
<dbReference type="InterPro" id="IPR008397">
    <property type="entry name" value="Alginate_lyase_dom"/>
</dbReference>
<comment type="subcellular location">
    <subcellularLocation>
        <location evidence="1">Periplasm</location>
    </subcellularLocation>
</comment>
<keyword evidence="4 8" id="KW-0456">Lyase</keyword>
<evidence type="ECO:0000256" key="3">
    <source>
        <dbReference type="ARBA" id="ARBA00022764"/>
    </source>
</evidence>
<dbReference type="PANTHER" id="PTHR39210">
    <property type="entry name" value="HEPARIN-SULFATE LYASE"/>
    <property type="match status" value="1"/>
</dbReference>
<dbReference type="InterPro" id="IPR008929">
    <property type="entry name" value="Chondroitin_lyas"/>
</dbReference>
<dbReference type="GO" id="GO:0016829">
    <property type="term" value="F:lyase activity"/>
    <property type="evidence" value="ECO:0007669"/>
    <property type="project" value="UniProtKB-KW"/>
</dbReference>